<keyword evidence="3" id="KW-1185">Reference proteome</keyword>
<reference evidence="2 3" key="1">
    <citation type="submission" date="2021-01" db="EMBL/GenBank/DDBJ databases">
        <title>Actinoplanes sp. nov. LDG1-06 isolated from lichen.</title>
        <authorList>
            <person name="Saeng-In P."/>
            <person name="Phongsopitanun W."/>
            <person name="Kanchanasin P."/>
            <person name="Yuki M."/>
            <person name="Kudo T."/>
            <person name="Ohkuma M."/>
            <person name="Tanasupawat S."/>
        </authorList>
    </citation>
    <scope>NUCLEOTIDE SEQUENCE [LARGE SCALE GENOMIC DNA]</scope>
    <source>
        <strain evidence="2 3">LDG1-06</strain>
    </source>
</reference>
<dbReference type="PANTHER" id="PTHR43649:SF12">
    <property type="entry name" value="DIACETYLCHITOBIOSE BINDING PROTEIN DASA"/>
    <property type="match status" value="1"/>
</dbReference>
<comment type="caution">
    <text evidence="2">The sequence shown here is derived from an EMBL/GenBank/DDBJ whole genome shotgun (WGS) entry which is preliminary data.</text>
</comment>
<dbReference type="Gene3D" id="3.40.190.10">
    <property type="entry name" value="Periplasmic binding protein-like II"/>
    <property type="match status" value="2"/>
</dbReference>
<evidence type="ECO:0000313" key="3">
    <source>
        <dbReference type="Proteomes" id="UP000632138"/>
    </source>
</evidence>
<dbReference type="SUPFAM" id="SSF53850">
    <property type="entry name" value="Periplasmic binding protein-like II"/>
    <property type="match status" value="1"/>
</dbReference>
<accession>A0ABS2A5J0</accession>
<proteinExistence type="predicted"/>
<dbReference type="Pfam" id="PF01547">
    <property type="entry name" value="SBP_bac_1"/>
    <property type="match status" value="1"/>
</dbReference>
<dbReference type="PROSITE" id="PS51257">
    <property type="entry name" value="PROKAR_LIPOPROTEIN"/>
    <property type="match status" value="1"/>
</dbReference>
<dbReference type="RefSeq" id="WP_203374396.1">
    <property type="nucleotide sequence ID" value="NZ_JAENHP010000001.1"/>
</dbReference>
<dbReference type="InterPro" id="IPR050490">
    <property type="entry name" value="Bact_solute-bd_prot1"/>
</dbReference>
<dbReference type="Proteomes" id="UP000632138">
    <property type="component" value="Unassembled WGS sequence"/>
</dbReference>
<feature type="chain" id="PRO_5046896762" evidence="1">
    <location>
        <begin position="25"/>
        <end position="451"/>
    </location>
</feature>
<gene>
    <name evidence="2" type="ORF">JIG36_02935</name>
</gene>
<name>A0ABS2A5J0_9ACTN</name>
<sequence length="451" mass="48750">MWKSRVTIAAAAACTLVLSACSGAGTSDNASSSEGASEITVLMVGNPQMEDIQKLTADNFTKQTGITVKYTILPENELRDKVTQDVANQGGQYDVVTIGAYEVPIWSKNGWLHELSTQMDADAAYDKADLLKPMVTVASGEDGKMYGAPFYGESSLLMYNKEMFEAKGLTMPEKPTWQQVADLAAKADDKANGVAGICLRGLPGWGEGIASLTTIVNTYGGTWFEKDWTPKLNAPEFKEATKFYVDLARAHGEPGVAQSGFTECLNIFSQGKSAMWYDATSAAGTIEDPNASKVAGKVGYAYAPVNKTDYSGWLWSWDWAMPKTTKKADASWKFISWATSKDYEQLVGKELGWSRVPAGKRTSTYSIPEYKESAKAFADITLDSIANADPVNPGLQERPATGVQFVAIPEFQDLGTKVSQEIAAALTGQKTVDQALNDGQKLAEAVAKNYK</sequence>
<dbReference type="EMBL" id="JAENHP010000001">
    <property type="protein sequence ID" value="MBM2614511.1"/>
    <property type="molecule type" value="Genomic_DNA"/>
</dbReference>
<feature type="signal peptide" evidence="1">
    <location>
        <begin position="1"/>
        <end position="24"/>
    </location>
</feature>
<keyword evidence="1" id="KW-0732">Signal</keyword>
<dbReference type="InterPro" id="IPR006059">
    <property type="entry name" value="SBP"/>
</dbReference>
<protein>
    <submittedName>
        <fullName evidence="2">Sugar ABC transporter substrate-binding protein</fullName>
    </submittedName>
</protein>
<organism evidence="2 3">
    <name type="scientific">Paractinoplanes ovalisporus</name>
    <dbReference type="NCBI Taxonomy" id="2810368"/>
    <lineage>
        <taxon>Bacteria</taxon>
        <taxon>Bacillati</taxon>
        <taxon>Actinomycetota</taxon>
        <taxon>Actinomycetes</taxon>
        <taxon>Micromonosporales</taxon>
        <taxon>Micromonosporaceae</taxon>
        <taxon>Paractinoplanes</taxon>
    </lineage>
</organism>
<dbReference type="PANTHER" id="PTHR43649">
    <property type="entry name" value="ARABINOSE-BINDING PROTEIN-RELATED"/>
    <property type="match status" value="1"/>
</dbReference>
<evidence type="ECO:0000256" key="1">
    <source>
        <dbReference type="SAM" id="SignalP"/>
    </source>
</evidence>
<evidence type="ECO:0000313" key="2">
    <source>
        <dbReference type="EMBL" id="MBM2614511.1"/>
    </source>
</evidence>
<dbReference type="CDD" id="cd13585">
    <property type="entry name" value="PBP2_TMBP_like"/>
    <property type="match status" value="1"/>
</dbReference>